<dbReference type="GO" id="GO:0004497">
    <property type="term" value="F:monooxygenase activity"/>
    <property type="evidence" value="ECO:0007669"/>
    <property type="project" value="InterPro"/>
</dbReference>
<evidence type="ECO:0008006" key="4">
    <source>
        <dbReference type="Google" id="ProtNLM"/>
    </source>
</evidence>
<dbReference type="Proteomes" id="UP001177140">
    <property type="component" value="Unassembled WGS sequence"/>
</dbReference>
<dbReference type="Gene3D" id="1.10.630.10">
    <property type="entry name" value="Cytochrome P450"/>
    <property type="match status" value="1"/>
</dbReference>
<dbReference type="GO" id="GO:0033075">
    <property type="term" value="P:isoquinoline alkaloid biosynthetic process"/>
    <property type="evidence" value="ECO:0007669"/>
    <property type="project" value="UniProtKB-ARBA"/>
</dbReference>
<name>A0AA41SG71_PAPNU</name>
<protein>
    <recommendedName>
        <fullName evidence="4">Cytochrome P450</fullName>
    </recommendedName>
</protein>
<dbReference type="PANTHER" id="PTHR47950">
    <property type="entry name" value="CYTOCHROME P450, FAMILY 76, SUBFAMILY C, POLYPEPTIDE 5-RELATED"/>
    <property type="match status" value="1"/>
</dbReference>
<dbReference type="EMBL" id="JAJJMA010140365">
    <property type="protein sequence ID" value="MCL7033953.1"/>
    <property type="molecule type" value="Genomic_DNA"/>
</dbReference>
<dbReference type="PANTHER" id="PTHR47950:SF14">
    <property type="entry name" value="CYTOCHROME P450 76A2-LIKE ISOFORM X1"/>
    <property type="match status" value="1"/>
</dbReference>
<evidence type="ECO:0000313" key="3">
    <source>
        <dbReference type="Proteomes" id="UP001177140"/>
    </source>
</evidence>
<organism evidence="2 3">
    <name type="scientific">Papaver nudicaule</name>
    <name type="common">Iceland poppy</name>
    <dbReference type="NCBI Taxonomy" id="74823"/>
    <lineage>
        <taxon>Eukaryota</taxon>
        <taxon>Viridiplantae</taxon>
        <taxon>Streptophyta</taxon>
        <taxon>Embryophyta</taxon>
        <taxon>Tracheophyta</taxon>
        <taxon>Spermatophyta</taxon>
        <taxon>Magnoliopsida</taxon>
        <taxon>Ranunculales</taxon>
        <taxon>Papaveraceae</taxon>
        <taxon>Papaveroideae</taxon>
        <taxon>Papaver</taxon>
    </lineage>
</organism>
<dbReference type="InterPro" id="IPR001128">
    <property type="entry name" value="Cyt_P450"/>
</dbReference>
<dbReference type="Pfam" id="PF00067">
    <property type="entry name" value="p450"/>
    <property type="match status" value="1"/>
</dbReference>
<proteinExistence type="inferred from homology"/>
<gene>
    <name evidence="2" type="ORF">MKW94_008146</name>
</gene>
<keyword evidence="3" id="KW-1185">Reference proteome</keyword>
<dbReference type="SUPFAM" id="SSF48264">
    <property type="entry name" value="Cytochrome P450"/>
    <property type="match status" value="1"/>
</dbReference>
<dbReference type="InterPro" id="IPR036396">
    <property type="entry name" value="Cyt_P450_sf"/>
</dbReference>
<evidence type="ECO:0000313" key="2">
    <source>
        <dbReference type="EMBL" id="MCL7033953.1"/>
    </source>
</evidence>
<reference evidence="2" key="1">
    <citation type="submission" date="2022-03" db="EMBL/GenBank/DDBJ databases">
        <title>A functionally conserved STORR gene fusion in Papaver species that diverged 16.8 million years ago.</title>
        <authorList>
            <person name="Catania T."/>
        </authorList>
    </citation>
    <scope>NUCLEOTIDE SEQUENCE</scope>
    <source>
        <strain evidence="2">S-191538</strain>
    </source>
</reference>
<evidence type="ECO:0000256" key="1">
    <source>
        <dbReference type="ARBA" id="ARBA00010617"/>
    </source>
</evidence>
<accession>A0AA41SG71</accession>
<comment type="caution">
    <text evidence="2">The sequence shown here is derived from an EMBL/GenBank/DDBJ whole genome shotgun (WGS) entry which is preliminary data.</text>
</comment>
<comment type="similarity">
    <text evidence="1">Belongs to the cytochrome P450 family.</text>
</comment>
<dbReference type="GO" id="GO:0016705">
    <property type="term" value="F:oxidoreductase activity, acting on paired donors, with incorporation or reduction of molecular oxygen"/>
    <property type="evidence" value="ECO:0007669"/>
    <property type="project" value="InterPro"/>
</dbReference>
<sequence>MVIWIALCLAVAAAAPLLLLHFCRTRKIKRGSELLPPGPPGWPVVGNLFNMGYKPHETFLNLQRKYGGIFMLRLGAVNMVVIASAKVATELFKNHDHVFCNRYQMEVFKMGEDYNSATVTRPTGPYWRMVRRIYATELFCRTAIKKAEGKRRECVQQMIQWVSAEGKEGTSVELRHLLFVSLFNLMGKLLLSWDILDLKSADVNEFYLTIGEVGDITLKSNAADFFPWLRKLDLQNFNRRMKNAIDKQINIIDGITKEQRRLMDSVHNKDEEKNFWSVLQEFEGNGKDEPRKMSDRQINMLISVSKSFICFSGHQMHAIPLHFLHYLYHFAN</sequence>
<dbReference type="GO" id="GO:0005506">
    <property type="term" value="F:iron ion binding"/>
    <property type="evidence" value="ECO:0007669"/>
    <property type="project" value="InterPro"/>
</dbReference>
<dbReference type="GO" id="GO:0020037">
    <property type="term" value="F:heme binding"/>
    <property type="evidence" value="ECO:0007669"/>
    <property type="project" value="InterPro"/>
</dbReference>
<dbReference type="AlphaFoldDB" id="A0AA41SG71"/>